<sequence>MNKQLLQLNLQHFASADSTFDPDNVTMQSAKTGSIPINQSTDIITQVKNGSAAMRLAKAVPMTKPIEEFTFTTGVGAYWVGEGERIQTSKPTFVKAELASKKMAVIIPTTKENLNYSVTNFFELMKAEIAEAFYKKFDQAVFGGIENPYQFSVLKAATDAGNVIAETVNKYDDFNDAIASIEDNDLEPNGIATTRSQRRKYRATKDENKLPIFNTANSNGIDDILGLPVAYTPKGSFGTGEDAPLELVADWNYAYYGILKGIEYEILTEATLTTVVDANGKPINLAERDMAAIKATFELGFMTVKDEAFAVVTAPKA</sequence>
<dbReference type="Proteomes" id="UP000245919">
    <property type="component" value="Chromosome"/>
</dbReference>
<organism evidence="3 4">
    <name type="scientific">Lactococcus lactis subsp. lactis</name>
    <name type="common">Streptococcus lactis</name>
    <dbReference type="NCBI Taxonomy" id="1360"/>
    <lineage>
        <taxon>Bacteria</taxon>
        <taxon>Bacillati</taxon>
        <taxon>Bacillota</taxon>
        <taxon>Bacilli</taxon>
        <taxon>Lactobacillales</taxon>
        <taxon>Streptococcaceae</taxon>
        <taxon>Lactococcus</taxon>
    </lineage>
</organism>
<evidence type="ECO:0000256" key="1">
    <source>
        <dbReference type="ARBA" id="ARBA00004328"/>
    </source>
</evidence>
<dbReference type="AlphaFoldDB" id="A0A2Z3KSX3"/>
<dbReference type="GeneID" id="89634630"/>
<dbReference type="EMBL" id="CP028160">
    <property type="protein sequence ID" value="AWN66959.1"/>
    <property type="molecule type" value="Genomic_DNA"/>
</dbReference>
<dbReference type="SUPFAM" id="SSF56563">
    <property type="entry name" value="Major capsid protein gp5"/>
    <property type="match status" value="1"/>
</dbReference>
<reference evidence="3 4" key="1">
    <citation type="submission" date="2018-03" db="EMBL/GenBank/DDBJ databases">
        <title>Genome sequence of Lactococcus lactis strain 14B4 from almond drupe.</title>
        <authorList>
            <person name="Tran T.D."/>
            <person name="McGarvey J.A."/>
            <person name="Huynh S."/>
            <person name="Parker C.T."/>
        </authorList>
    </citation>
    <scope>NUCLEOTIDE SEQUENCE [LARGE SCALE GENOMIC DNA]</scope>
    <source>
        <strain evidence="3 4">14B4</strain>
    </source>
</reference>
<dbReference type="Gene3D" id="3.30.2400.10">
    <property type="entry name" value="Major capsid protein gp5"/>
    <property type="match status" value="1"/>
</dbReference>
<name>A0A2Z3KSX3_LACLL</name>
<protein>
    <submittedName>
        <fullName evidence="3">Phage major capsid protein</fullName>
    </submittedName>
</protein>
<dbReference type="InterPro" id="IPR024455">
    <property type="entry name" value="Phage_capsid"/>
</dbReference>
<dbReference type="NCBIfam" id="TIGR01554">
    <property type="entry name" value="major_cap_HK97"/>
    <property type="match status" value="1"/>
</dbReference>
<comment type="subcellular location">
    <subcellularLocation>
        <location evidence="1">Virion</location>
    </subcellularLocation>
</comment>
<proteinExistence type="predicted"/>
<dbReference type="InterPro" id="IPR054612">
    <property type="entry name" value="Phage_capsid-like_C"/>
</dbReference>
<accession>A0A2Z3KSX3</accession>
<evidence type="ECO:0000313" key="3">
    <source>
        <dbReference type="EMBL" id="AWN66959.1"/>
    </source>
</evidence>
<dbReference type="Pfam" id="PF05065">
    <property type="entry name" value="Phage_capsid"/>
    <property type="match status" value="1"/>
</dbReference>
<evidence type="ECO:0000259" key="2">
    <source>
        <dbReference type="Pfam" id="PF05065"/>
    </source>
</evidence>
<feature type="domain" description="Phage capsid-like C-terminal" evidence="2">
    <location>
        <begin position="35"/>
        <end position="313"/>
    </location>
</feature>
<gene>
    <name evidence="3" type="ORF">LL14B4_12665</name>
</gene>
<dbReference type="RefSeq" id="WP_109991374.1">
    <property type="nucleotide sequence ID" value="NZ_CP028160.1"/>
</dbReference>
<evidence type="ECO:0000313" key="4">
    <source>
        <dbReference type="Proteomes" id="UP000245919"/>
    </source>
</evidence>